<evidence type="ECO:0000313" key="1">
    <source>
        <dbReference type="EMBL" id="RHZ76376.1"/>
    </source>
</evidence>
<dbReference type="EMBL" id="PQFF01000186">
    <property type="protein sequence ID" value="RHZ76376.1"/>
    <property type="molecule type" value="Genomic_DNA"/>
</dbReference>
<organism evidence="1 2">
    <name type="scientific">Diversispora epigaea</name>
    <dbReference type="NCBI Taxonomy" id="1348612"/>
    <lineage>
        <taxon>Eukaryota</taxon>
        <taxon>Fungi</taxon>
        <taxon>Fungi incertae sedis</taxon>
        <taxon>Mucoromycota</taxon>
        <taxon>Glomeromycotina</taxon>
        <taxon>Glomeromycetes</taxon>
        <taxon>Diversisporales</taxon>
        <taxon>Diversisporaceae</taxon>
        <taxon>Diversispora</taxon>
    </lineage>
</organism>
<sequence>MNLLKVSDDDDSTAITINDLQFEEKILQQTSTTTITTIATAKIQQSPSQQQSSQAWFRTQRMQNELLKERQKIFPTETRAIIIPTDSSFYRLCLDLEPRFKLNSNNLNLRLEF</sequence>
<name>A0A397IRJ3_9GLOM</name>
<protein>
    <submittedName>
        <fullName evidence="1">Uncharacterized protein</fullName>
    </submittedName>
</protein>
<evidence type="ECO:0000313" key="2">
    <source>
        <dbReference type="Proteomes" id="UP000266861"/>
    </source>
</evidence>
<keyword evidence="2" id="KW-1185">Reference proteome</keyword>
<reference evidence="1 2" key="1">
    <citation type="submission" date="2018-08" db="EMBL/GenBank/DDBJ databases">
        <title>Genome and evolution of the arbuscular mycorrhizal fungus Diversispora epigaea (formerly Glomus versiforme) and its bacterial endosymbionts.</title>
        <authorList>
            <person name="Sun X."/>
            <person name="Fei Z."/>
            <person name="Harrison M."/>
        </authorList>
    </citation>
    <scope>NUCLEOTIDE SEQUENCE [LARGE SCALE GENOMIC DNA]</scope>
    <source>
        <strain evidence="1 2">IT104</strain>
    </source>
</reference>
<proteinExistence type="predicted"/>
<gene>
    <name evidence="1" type="ORF">Glove_198g93</name>
</gene>
<dbReference type="Proteomes" id="UP000266861">
    <property type="component" value="Unassembled WGS sequence"/>
</dbReference>
<comment type="caution">
    <text evidence="1">The sequence shown here is derived from an EMBL/GenBank/DDBJ whole genome shotgun (WGS) entry which is preliminary data.</text>
</comment>
<dbReference type="AlphaFoldDB" id="A0A397IRJ3"/>
<accession>A0A397IRJ3</accession>